<name>A0ACC2IZZ2_9PEZI</name>
<gene>
    <name evidence="1" type="ORF">O1611_g10270</name>
</gene>
<accession>A0ACC2IZZ2</accession>
<dbReference type="Proteomes" id="UP001153332">
    <property type="component" value="Unassembled WGS sequence"/>
</dbReference>
<comment type="caution">
    <text evidence="1">The sequence shown here is derived from an EMBL/GenBank/DDBJ whole genome shotgun (WGS) entry which is preliminary data.</text>
</comment>
<dbReference type="EMBL" id="JAPUUL010003985">
    <property type="protein sequence ID" value="KAJ8120802.1"/>
    <property type="molecule type" value="Genomic_DNA"/>
</dbReference>
<evidence type="ECO:0000313" key="1">
    <source>
        <dbReference type="EMBL" id="KAJ8120802.1"/>
    </source>
</evidence>
<reference evidence="1" key="1">
    <citation type="submission" date="2022-12" db="EMBL/GenBank/DDBJ databases">
        <title>Genome Sequence of Lasiodiplodia mahajangana.</title>
        <authorList>
            <person name="Buettner E."/>
        </authorList>
    </citation>
    <scope>NUCLEOTIDE SEQUENCE</scope>
    <source>
        <strain evidence="1">VT137</strain>
    </source>
</reference>
<sequence length="245" mass="28254">MHAIHDAIEEAVHRNNGKRPGQLERLPNEIKLEVLGWVSDGRSILNLALTGPQFCAFIAMYEKTIAFNVVTWNIPAEMLDVAAVNHSTCYATWNVHTFGHPEFNKGLRMSLAYSQSINVFVDKYRQGVYTFEKKHPKGLQLYEASQYLDTHNAVRYYAKTLAVIAEEQFPSYLPAHPEISPIALRRYQRALYIVQLVADLFSWKAALPTLAMGRAWSIFWHHFMPWEYEQVYCANKLLQQHLNNA</sequence>
<protein>
    <submittedName>
        <fullName evidence="1">Uncharacterized protein</fullName>
    </submittedName>
</protein>
<organism evidence="1 2">
    <name type="scientific">Lasiodiplodia mahajangana</name>
    <dbReference type="NCBI Taxonomy" id="1108764"/>
    <lineage>
        <taxon>Eukaryota</taxon>
        <taxon>Fungi</taxon>
        <taxon>Dikarya</taxon>
        <taxon>Ascomycota</taxon>
        <taxon>Pezizomycotina</taxon>
        <taxon>Dothideomycetes</taxon>
        <taxon>Dothideomycetes incertae sedis</taxon>
        <taxon>Botryosphaeriales</taxon>
        <taxon>Botryosphaeriaceae</taxon>
        <taxon>Lasiodiplodia</taxon>
    </lineage>
</organism>
<proteinExistence type="predicted"/>
<keyword evidence="2" id="KW-1185">Reference proteome</keyword>
<evidence type="ECO:0000313" key="2">
    <source>
        <dbReference type="Proteomes" id="UP001153332"/>
    </source>
</evidence>